<reference evidence="2 3" key="1">
    <citation type="submission" date="2018-07" db="EMBL/GenBank/DDBJ databases">
        <title>Genome sequencing of oomycete isolates from Chile give support for New Zealand origin for Phytophthora kernoviae and make available the first Nothophytophthora sp. genome.</title>
        <authorList>
            <person name="Studholme D.J."/>
            <person name="Sanfuentes E."/>
            <person name="Panda P."/>
            <person name="Hill R."/>
            <person name="Sambles C."/>
            <person name="Grant M."/>
            <person name="Williams N.M."/>
            <person name="Mcdougal R.L."/>
        </authorList>
    </citation>
    <scope>NUCLEOTIDE SEQUENCE [LARGE SCALE GENOMIC DNA]</scope>
    <source>
        <strain evidence="2">Chile7</strain>
    </source>
</reference>
<evidence type="ECO:0000313" key="3">
    <source>
        <dbReference type="Proteomes" id="UP000284657"/>
    </source>
</evidence>
<dbReference type="PROSITE" id="PS51203">
    <property type="entry name" value="CS"/>
    <property type="match status" value="1"/>
</dbReference>
<dbReference type="InterPro" id="IPR007052">
    <property type="entry name" value="CS_dom"/>
</dbReference>
<dbReference type="PANTHER" id="PTHR13164:SF6">
    <property type="entry name" value="CS DOMAIN-CONTAINING PROTEIN"/>
    <property type="match status" value="1"/>
</dbReference>
<feature type="domain" description="CS" evidence="1">
    <location>
        <begin position="136"/>
        <end position="227"/>
    </location>
</feature>
<dbReference type="Proteomes" id="UP000284657">
    <property type="component" value="Unassembled WGS sequence"/>
</dbReference>
<protein>
    <recommendedName>
        <fullName evidence="1">CS domain-containing protein</fullName>
    </recommendedName>
</protein>
<accession>A0A421FKJ2</accession>
<dbReference type="InterPro" id="IPR008978">
    <property type="entry name" value="HSP20-like_chaperone"/>
</dbReference>
<sequence>MGTLARVVVTWCAEEGGRGYALETPFRSGARHIGLLPGLLDTGFEYELAVYKVDDWYIEHFIIGSRSTFAMDNTKEPTPDESSALHSNIKTKGTNSYYYAHKKRDNVEIHEWDGKAAPRLLKTQSVAEAEPLEATEGLTNYSWADGKKRVSMYLTLPGIGAHEEENTQIDWTATSLTVKIKHYVGKTRLLAVPKLYDEISDVKTKRKEDQLVLHLVKAKEISWHSLKKDS</sequence>
<dbReference type="AlphaFoldDB" id="A0A421FKJ2"/>
<gene>
    <name evidence="2" type="ORF">BBJ29_006597</name>
</gene>
<comment type="caution">
    <text evidence="2">The sequence shown here is derived from an EMBL/GenBank/DDBJ whole genome shotgun (WGS) entry which is preliminary data.</text>
</comment>
<dbReference type="PANTHER" id="PTHR13164">
    <property type="entry name" value="CALICYLIN BINDING PROTEIN"/>
    <property type="match status" value="1"/>
</dbReference>
<name>A0A421FKJ2_9STRA</name>
<dbReference type="GO" id="GO:0005634">
    <property type="term" value="C:nucleus"/>
    <property type="evidence" value="ECO:0007669"/>
    <property type="project" value="TreeGrafter"/>
</dbReference>
<dbReference type="EMBL" id="MBAD02002580">
    <property type="protein sequence ID" value="RLN46348.1"/>
    <property type="molecule type" value="Genomic_DNA"/>
</dbReference>
<dbReference type="Gene3D" id="2.60.40.790">
    <property type="match status" value="1"/>
</dbReference>
<organism evidence="2 3">
    <name type="scientific">Phytophthora kernoviae</name>
    <dbReference type="NCBI Taxonomy" id="325452"/>
    <lineage>
        <taxon>Eukaryota</taxon>
        <taxon>Sar</taxon>
        <taxon>Stramenopiles</taxon>
        <taxon>Oomycota</taxon>
        <taxon>Peronosporomycetes</taxon>
        <taxon>Peronosporales</taxon>
        <taxon>Peronosporaceae</taxon>
        <taxon>Phytophthora</taxon>
    </lineage>
</organism>
<dbReference type="SUPFAM" id="SSF49764">
    <property type="entry name" value="HSP20-like chaperones"/>
    <property type="match status" value="1"/>
</dbReference>
<evidence type="ECO:0000259" key="1">
    <source>
        <dbReference type="PROSITE" id="PS51203"/>
    </source>
</evidence>
<dbReference type="InterPro" id="IPR052289">
    <property type="entry name" value="Calcyclin-binding_UBL-bridge"/>
</dbReference>
<proteinExistence type="predicted"/>
<evidence type="ECO:0000313" key="2">
    <source>
        <dbReference type="EMBL" id="RLN46348.1"/>
    </source>
</evidence>